<feature type="compositionally biased region" description="Basic and acidic residues" evidence="1">
    <location>
        <begin position="468"/>
        <end position="478"/>
    </location>
</feature>
<reference evidence="2" key="2">
    <citation type="journal article" date="2010" name="Nature">
        <title>Comparative genomics reveals mobile pathogenicity chromosomes in Fusarium.</title>
        <authorList>
            <person name="Ma L.J."/>
            <person name="van der Does H.C."/>
            <person name="Borkovich K.A."/>
            <person name="Coleman J.J."/>
            <person name="Daboussi M.J."/>
            <person name="Di Pietro A."/>
            <person name="Dufresne M."/>
            <person name="Freitag M."/>
            <person name="Grabherr M."/>
            <person name="Henrissat B."/>
            <person name="Houterman P.M."/>
            <person name="Kang S."/>
            <person name="Shim W.B."/>
            <person name="Woloshuk C."/>
            <person name="Xie X."/>
            <person name="Xu J.R."/>
            <person name="Antoniw J."/>
            <person name="Baker S.E."/>
            <person name="Bluhm B.H."/>
            <person name="Breakspear A."/>
            <person name="Brown D.W."/>
            <person name="Butchko R.A."/>
            <person name="Chapman S."/>
            <person name="Coulson R."/>
            <person name="Coutinho P.M."/>
            <person name="Danchin E.G."/>
            <person name="Diener A."/>
            <person name="Gale L.R."/>
            <person name="Gardiner D.M."/>
            <person name="Goff S."/>
            <person name="Hammond-Kosack K.E."/>
            <person name="Hilburn K."/>
            <person name="Hua-Van A."/>
            <person name="Jonkers W."/>
            <person name="Kazan K."/>
            <person name="Kodira C.D."/>
            <person name="Koehrsen M."/>
            <person name="Kumar L."/>
            <person name="Lee Y.H."/>
            <person name="Li L."/>
            <person name="Manners J.M."/>
            <person name="Miranda-Saavedra D."/>
            <person name="Mukherjee M."/>
            <person name="Park G."/>
            <person name="Park J."/>
            <person name="Park S.Y."/>
            <person name="Proctor R.H."/>
            <person name="Regev A."/>
            <person name="Ruiz-Roldan M.C."/>
            <person name="Sain D."/>
            <person name="Sakthikumar S."/>
            <person name="Sykes S."/>
            <person name="Schwartz D.C."/>
            <person name="Turgeon B.G."/>
            <person name="Wapinski I."/>
            <person name="Yoder O."/>
            <person name="Young S."/>
            <person name="Zeng Q."/>
            <person name="Zhou S."/>
            <person name="Galagan J."/>
            <person name="Cuomo C.A."/>
            <person name="Kistler H.C."/>
            <person name="Rep M."/>
        </authorList>
    </citation>
    <scope>NUCLEOTIDE SEQUENCE [LARGE SCALE GENOMIC DNA]</scope>
    <source>
        <strain evidence="2">4287</strain>
    </source>
</reference>
<feature type="compositionally biased region" description="Basic and acidic residues" evidence="1">
    <location>
        <begin position="246"/>
        <end position="256"/>
    </location>
</feature>
<dbReference type="Proteomes" id="UP000009097">
    <property type="component" value="Unassembled WGS sequence"/>
</dbReference>
<gene>
    <name evidence="2" type="ORF">FOXG_09923</name>
</gene>
<name>A0A0J9VD32_FUSO4</name>
<evidence type="ECO:0000313" key="2">
    <source>
        <dbReference type="EMBL" id="KNB09314.1"/>
    </source>
</evidence>
<dbReference type="RefSeq" id="XP_018247359.1">
    <property type="nucleotide sequence ID" value="XM_018389149.1"/>
</dbReference>
<feature type="compositionally biased region" description="Polar residues" evidence="1">
    <location>
        <begin position="454"/>
        <end position="467"/>
    </location>
</feature>
<dbReference type="AlphaFoldDB" id="A0A0J9VD32"/>
<dbReference type="EMBL" id="DS231707">
    <property type="protein sequence ID" value="KNB09314.1"/>
    <property type="molecule type" value="Genomic_DNA"/>
</dbReference>
<sequence>MADTVADDIVKCLLAFDDVIDALSRCVGLNSSFEHHIRNEQARFRIWHGKPEHRFSATSAITIPRYMSQNREDTLCDLNGLLRYAFYTIQKEKNYLKQLSSSENAIDNEGRGNDPHLIEDLVSIFTDISHSISSLLKCTSANRDELCYNGTQDVGDIRSTSPDSRADDDGKGSYRHDGNGYFLPDCGIDREVIAKDICHYLGGNASVRLGYCEDIKAGRSVRGYFIKSQGKLTSAMIKRLQEDSKRWEKAKSEARKSGAGNNIMRSDTTTGTNVIQQIPEIYQPPHCNGGEGSNQDKKGYSPREAEQNHKRNRFKESRAELQPDNPDLCQESIPQNLSATTSPNTGFALSSAIPATTGATNIASNGQAKVNSPVEVSNTTAAWIFGAVAAVTNGVTALATRQTAKASKRSAIAGEVAANASKRSAKAAEETCLIAQKHFDATVKDNQDRPPSPDTSQDISGAGAETSSTKEQKPDTRSRPVVPHGTGPAASPSDVPSAVLSPGLPTKPSGRGQVLRAMSTPMPGRREEIDISLNLATARAVPKIVWPEVPTCEFGKPCNCKIVPKN</sequence>
<proteinExistence type="predicted"/>
<protein>
    <submittedName>
        <fullName evidence="2">Uncharacterized protein</fullName>
    </submittedName>
</protein>
<reference evidence="2" key="1">
    <citation type="submission" date="2007-04" db="EMBL/GenBank/DDBJ databases">
        <authorList>
            <consortium name="The Broad Institute Genome Sequencing Platform"/>
            <person name="Birren B."/>
            <person name="Lander E."/>
            <person name="Galagan J."/>
            <person name="Nusbaum C."/>
            <person name="Devon K."/>
            <person name="Ma L.-J."/>
            <person name="Jaffe D."/>
            <person name="Butler J."/>
            <person name="Alvarez P."/>
            <person name="Gnerre S."/>
            <person name="Grabherr M."/>
            <person name="Kleber M."/>
            <person name="Mauceli E."/>
            <person name="Brockman W."/>
            <person name="MacCallum I.A."/>
            <person name="Young S."/>
            <person name="LaButti K."/>
            <person name="DeCaprio D."/>
            <person name="Crawford M."/>
            <person name="Koehrsen M."/>
            <person name="Engels R."/>
            <person name="Montgomery P."/>
            <person name="Pearson M."/>
            <person name="Howarth C."/>
            <person name="Larson L."/>
            <person name="White J."/>
            <person name="O'Leary S."/>
            <person name="Kodira C."/>
            <person name="Zeng Q."/>
            <person name="Yandava C."/>
            <person name="Alvarado L."/>
            <person name="Kistler C."/>
            <person name="Shim W.-B."/>
            <person name="Kang S."/>
            <person name="Woloshuk C."/>
        </authorList>
    </citation>
    <scope>NUCLEOTIDE SEQUENCE</scope>
    <source>
        <strain evidence="2">4287</strain>
    </source>
</reference>
<feature type="region of interest" description="Disordered" evidence="1">
    <location>
        <begin position="246"/>
        <end position="268"/>
    </location>
</feature>
<feature type="compositionally biased region" description="Basic and acidic residues" evidence="1">
    <location>
        <begin position="294"/>
        <end position="321"/>
    </location>
</feature>
<dbReference type="KEGG" id="fox:FOXG_09923"/>
<evidence type="ECO:0000256" key="1">
    <source>
        <dbReference type="SAM" id="MobiDB-lite"/>
    </source>
</evidence>
<evidence type="ECO:0000313" key="3">
    <source>
        <dbReference type="Proteomes" id="UP000009097"/>
    </source>
</evidence>
<dbReference type="GeneID" id="28951440"/>
<dbReference type="PANTHER" id="PTHR39609">
    <property type="entry name" value="RFEG-RELATED"/>
    <property type="match status" value="1"/>
</dbReference>
<dbReference type="OrthoDB" id="5102474at2759"/>
<dbReference type="PANTHER" id="PTHR39609:SF1">
    <property type="entry name" value="RFEG"/>
    <property type="match status" value="1"/>
</dbReference>
<organism evidence="2 3">
    <name type="scientific">Fusarium oxysporum f. sp. lycopersici (strain 4287 / CBS 123668 / FGSC 9935 / NRRL 34936)</name>
    <name type="common">Fusarium vascular wilt of tomato</name>
    <dbReference type="NCBI Taxonomy" id="426428"/>
    <lineage>
        <taxon>Eukaryota</taxon>
        <taxon>Fungi</taxon>
        <taxon>Dikarya</taxon>
        <taxon>Ascomycota</taxon>
        <taxon>Pezizomycotina</taxon>
        <taxon>Sordariomycetes</taxon>
        <taxon>Hypocreomycetidae</taxon>
        <taxon>Hypocreales</taxon>
        <taxon>Nectriaceae</taxon>
        <taxon>Fusarium</taxon>
        <taxon>Fusarium oxysporum species complex</taxon>
    </lineage>
</organism>
<feature type="region of interest" description="Disordered" evidence="1">
    <location>
        <begin position="282"/>
        <end position="342"/>
    </location>
</feature>
<feature type="compositionally biased region" description="Polar residues" evidence="1">
    <location>
        <begin position="332"/>
        <end position="342"/>
    </location>
</feature>
<feature type="region of interest" description="Disordered" evidence="1">
    <location>
        <begin position="441"/>
        <end position="515"/>
    </location>
</feature>
<dbReference type="VEuPathDB" id="FungiDB:FOXG_09923"/>
<feature type="compositionally biased region" description="Polar residues" evidence="1">
    <location>
        <begin position="259"/>
        <end position="268"/>
    </location>
</feature>
<accession>A0A0J9VD32</accession>